<dbReference type="SUPFAM" id="SSF55545">
    <property type="entry name" value="beta-N-acetylhexosaminidase-like domain"/>
    <property type="match status" value="1"/>
</dbReference>
<evidence type="ECO:0000256" key="7">
    <source>
        <dbReference type="PIRNR" id="PIRNR001093"/>
    </source>
</evidence>
<feature type="active site" description="Proton donor" evidence="8">
    <location>
        <position position="324"/>
    </location>
</feature>
<feature type="disulfide bond" evidence="9">
    <location>
        <begin position="280"/>
        <end position="329"/>
    </location>
</feature>
<dbReference type="PRINTS" id="PR00738">
    <property type="entry name" value="GLHYDRLASE20"/>
</dbReference>
<dbReference type="Pfam" id="PF14845">
    <property type="entry name" value="Glycohydro_20b2"/>
    <property type="match status" value="1"/>
</dbReference>
<accession>A0A3G5BIJ3</accession>
<feature type="domain" description="Beta-hexosaminidase eukaryotic type N-terminal" evidence="12">
    <location>
        <begin position="32"/>
        <end position="149"/>
    </location>
</feature>
<dbReference type="InterPro" id="IPR017853">
    <property type="entry name" value="GH"/>
</dbReference>
<organism evidence="13">
    <name type="scientific">Dolopus genitalis</name>
    <name type="common">Giant Australian assassin fly</name>
    <name type="synonym">Asilus genitalis</name>
    <dbReference type="NCBI Taxonomy" id="2488630"/>
    <lineage>
        <taxon>Eukaryota</taxon>
        <taxon>Metazoa</taxon>
        <taxon>Ecdysozoa</taxon>
        <taxon>Arthropoda</taxon>
        <taxon>Hexapoda</taxon>
        <taxon>Insecta</taxon>
        <taxon>Pterygota</taxon>
        <taxon>Neoptera</taxon>
        <taxon>Endopterygota</taxon>
        <taxon>Diptera</taxon>
        <taxon>Brachycera</taxon>
        <taxon>Muscomorpha</taxon>
        <taxon>Asiloidea</taxon>
        <taxon>Asilidae</taxon>
        <taxon>Asilinae</taxon>
        <taxon>Dolopus</taxon>
    </lineage>
</organism>
<dbReference type="Gene3D" id="3.30.379.10">
    <property type="entry name" value="Chitobiase/beta-hexosaminidase domain 2-like"/>
    <property type="match status" value="1"/>
</dbReference>
<dbReference type="GO" id="GO:0030203">
    <property type="term" value="P:glycosaminoglycan metabolic process"/>
    <property type="evidence" value="ECO:0007669"/>
    <property type="project" value="TreeGrafter"/>
</dbReference>
<dbReference type="Gene3D" id="3.20.20.80">
    <property type="entry name" value="Glycosidases"/>
    <property type="match status" value="1"/>
</dbReference>
<keyword evidence="9" id="KW-1015">Disulfide bond</keyword>
<proteinExistence type="evidence at transcript level"/>
<evidence type="ECO:0000259" key="12">
    <source>
        <dbReference type="Pfam" id="PF14845"/>
    </source>
</evidence>
<dbReference type="GO" id="GO:0004563">
    <property type="term" value="F:beta-N-acetylhexosaminidase activity"/>
    <property type="evidence" value="ECO:0007669"/>
    <property type="project" value="UniProtKB-EC"/>
</dbReference>
<dbReference type="InterPro" id="IPR029018">
    <property type="entry name" value="Hex-like_dom2"/>
</dbReference>
<dbReference type="PIRSF" id="PIRSF001093">
    <property type="entry name" value="B-hxosamndse_ab_euk"/>
    <property type="match status" value="1"/>
</dbReference>
<dbReference type="SUPFAM" id="SSF51445">
    <property type="entry name" value="(Trans)glycosidases"/>
    <property type="match status" value="1"/>
</dbReference>
<evidence type="ECO:0000256" key="9">
    <source>
        <dbReference type="PIRSR" id="PIRSR001093-2"/>
    </source>
</evidence>
<feature type="chain" id="PRO_5017954570" description="Beta-hexosaminidase" evidence="10">
    <location>
        <begin position="17"/>
        <end position="518"/>
    </location>
</feature>
<evidence type="ECO:0000256" key="2">
    <source>
        <dbReference type="ARBA" id="ARBA00006285"/>
    </source>
</evidence>
<evidence type="ECO:0000313" key="13">
    <source>
        <dbReference type="EMBL" id="AYV99610.1"/>
    </source>
</evidence>
<dbReference type="CDD" id="cd06562">
    <property type="entry name" value="GH20_HexA_HexB-like"/>
    <property type="match status" value="1"/>
</dbReference>
<feature type="disulfide bond" evidence="9">
    <location>
        <begin position="62"/>
        <end position="111"/>
    </location>
</feature>
<evidence type="ECO:0000256" key="8">
    <source>
        <dbReference type="PIRSR" id="PIRSR001093-1"/>
    </source>
</evidence>
<evidence type="ECO:0000256" key="1">
    <source>
        <dbReference type="ARBA" id="ARBA00001231"/>
    </source>
</evidence>
<evidence type="ECO:0000256" key="4">
    <source>
        <dbReference type="ARBA" id="ARBA00022801"/>
    </source>
</evidence>
<dbReference type="InterPro" id="IPR025705">
    <property type="entry name" value="Beta_hexosaminidase_sua/sub"/>
</dbReference>
<keyword evidence="3 10" id="KW-0732">Signal</keyword>
<protein>
    <recommendedName>
        <fullName evidence="7">Beta-hexosaminidase</fullName>
        <ecNumber evidence="7">3.2.1.52</ecNumber>
    </recommendedName>
</protein>
<sequence>MIGFVVLLTVLTSGRAYIVDPGPVVKATVGEVWPRPHYQSRTDNFFLIDPKNIQITIVGHTCDTLEQAAKRYLDIISNITNQLIRHPQKELDRVPHVSRIREIALNLTTPCEHMPYLGMDERYYLAGSGRIISYSIWGILRGLETYSQLITPHKDGLLRVPDIRIRDYPRFPHRGFLLDTSRHYMSMETIYNVLDGMEYNKLNVFHWHIVDDHSFPYQSINFPELSEKGAYMPGWVYTQEDIANVIEYARLRGIRVVAEFDVPGHTRSWGQSHPEILTQCEGNYAGKMGPINPIKSTSYDFLKVLFKEVLDVFPDRYLHVGGDEVGFECWESNSQISSYVRTKGITFTDLQRIFMENVTRMITDRQAIPVVWQEAMVKDVNMPNNTVVQVWTGNWRDLLQTFTKKGHRVLMSQCWYLDHLLTGGDWLKFYRCEPHDFLGTDDQKKLVMGGEACMWSEVVNNRNVLQRIFPRVSAAAERLWSPRETTNTDNAKRRLEEHTCRMIHRGIPAQPPNGPGIC</sequence>
<evidence type="ECO:0000256" key="3">
    <source>
        <dbReference type="ARBA" id="ARBA00022729"/>
    </source>
</evidence>
<dbReference type="FunFam" id="3.20.20.80:FF:000063">
    <property type="entry name" value="Beta-hexosaminidase"/>
    <property type="match status" value="1"/>
</dbReference>
<keyword evidence="5" id="KW-0325">Glycoprotein</keyword>
<feature type="signal peptide" evidence="10">
    <location>
        <begin position="1"/>
        <end position="16"/>
    </location>
</feature>
<dbReference type="PANTHER" id="PTHR22600">
    <property type="entry name" value="BETA-HEXOSAMINIDASE"/>
    <property type="match status" value="1"/>
</dbReference>
<evidence type="ECO:0000256" key="10">
    <source>
        <dbReference type="SAM" id="SignalP"/>
    </source>
</evidence>
<dbReference type="InterPro" id="IPR029019">
    <property type="entry name" value="HEX_eukaryotic_N"/>
</dbReference>
<evidence type="ECO:0000256" key="5">
    <source>
        <dbReference type="ARBA" id="ARBA00023180"/>
    </source>
</evidence>
<evidence type="ECO:0000259" key="11">
    <source>
        <dbReference type="Pfam" id="PF00728"/>
    </source>
</evidence>
<feature type="domain" description="Glycoside hydrolase family 20 catalytic" evidence="11">
    <location>
        <begin position="171"/>
        <end position="482"/>
    </location>
</feature>
<keyword evidence="6 7" id="KW-0326">Glycosidase</keyword>
<evidence type="ECO:0000256" key="6">
    <source>
        <dbReference type="ARBA" id="ARBA00023295"/>
    </source>
</evidence>
<dbReference type="EC" id="3.2.1.52" evidence="7"/>
<dbReference type="Pfam" id="PF00728">
    <property type="entry name" value="Glyco_hydro_20"/>
    <property type="match status" value="1"/>
</dbReference>
<dbReference type="InterPro" id="IPR015883">
    <property type="entry name" value="Glyco_hydro_20_cat"/>
</dbReference>
<dbReference type="PANTHER" id="PTHR22600:SF21">
    <property type="entry name" value="BETA-HEXOSAMINIDASE A"/>
    <property type="match status" value="1"/>
</dbReference>
<feature type="disulfide bond" evidence="9">
    <location>
        <begin position="500"/>
        <end position="518"/>
    </location>
</feature>
<dbReference type="GO" id="GO:0005764">
    <property type="term" value="C:lysosome"/>
    <property type="evidence" value="ECO:0007669"/>
    <property type="project" value="TreeGrafter"/>
</dbReference>
<comment type="similarity">
    <text evidence="2 7">Belongs to the glycosyl hydrolase 20 family.</text>
</comment>
<dbReference type="AlphaFoldDB" id="A0A3G5BIJ3"/>
<comment type="catalytic activity">
    <reaction evidence="1 7">
        <text>Hydrolysis of terminal non-reducing N-acetyl-D-hexosamine residues in N-acetyl-beta-D-hexosaminides.</text>
        <dbReference type="EC" id="3.2.1.52"/>
    </reaction>
</comment>
<dbReference type="GO" id="GO:0006689">
    <property type="term" value="P:ganglioside catabolic process"/>
    <property type="evidence" value="ECO:0007669"/>
    <property type="project" value="TreeGrafter"/>
</dbReference>
<name>A0A3G5BIJ3_DOLGE</name>
<dbReference type="GO" id="GO:0016020">
    <property type="term" value="C:membrane"/>
    <property type="evidence" value="ECO:0007669"/>
    <property type="project" value="TreeGrafter"/>
</dbReference>
<dbReference type="GO" id="GO:0005975">
    <property type="term" value="P:carbohydrate metabolic process"/>
    <property type="evidence" value="ECO:0007669"/>
    <property type="project" value="InterPro"/>
</dbReference>
<dbReference type="EMBL" id="MK075207">
    <property type="protein sequence ID" value="AYV99610.1"/>
    <property type="molecule type" value="mRNA"/>
</dbReference>
<keyword evidence="4 7" id="KW-0378">Hydrolase</keyword>
<reference evidence="13" key="1">
    <citation type="journal article" date="2018" name="Toxins">
        <title>Buzz kill: function and proteomic composition of venom from the giant assassin fly Dolopus genitalis (Diptera: Asilidae).</title>
        <authorList>
            <person name="Walker A.A."/>
            <person name="Dobson J."/>
            <person name="Jin J."/>
            <person name="Robinson S.D."/>
            <person name="Herzig V."/>
            <person name="Vetter I."/>
            <person name="King G.F."/>
            <person name="Fry B.G."/>
        </authorList>
    </citation>
    <scope>NUCLEOTIDE SEQUENCE</scope>
    <source>
        <strain evidence="13">Dg89</strain>
        <tissue evidence="13">Venom/thoracic glands</tissue>
    </source>
</reference>